<keyword evidence="3" id="KW-1185">Reference proteome</keyword>
<dbReference type="EMBL" id="BMJA01000001">
    <property type="protein sequence ID" value="GGA16801.1"/>
    <property type="molecule type" value="Genomic_DNA"/>
</dbReference>
<protein>
    <submittedName>
        <fullName evidence="2">Uncharacterized protein</fullName>
    </submittedName>
</protein>
<sequence>MFRKPFGFASRTGVVAIAFAALLSTSALAQAPVTGLGQSWPNATDVSVSPHYHVYVFVRDGIRYVQVNDLNGTVRAAVAIADNVVLVLPVGVDAQYVTTQHSFAQSAASENASVTETVYSDSSTRITVTPTSTGAAQVNVATTPPVTPNGICTNPANCSIVSGGTGH</sequence>
<accession>A0ABQ1FJC1</accession>
<evidence type="ECO:0000313" key="2">
    <source>
        <dbReference type="EMBL" id="GGA16801.1"/>
    </source>
</evidence>
<reference evidence="3" key="1">
    <citation type="journal article" date="2019" name="Int. J. Syst. Evol. Microbiol.">
        <title>The Global Catalogue of Microorganisms (GCM) 10K type strain sequencing project: providing services to taxonomists for standard genome sequencing and annotation.</title>
        <authorList>
            <consortium name="The Broad Institute Genomics Platform"/>
            <consortium name="The Broad Institute Genome Sequencing Center for Infectious Disease"/>
            <person name="Wu L."/>
            <person name="Ma J."/>
        </authorList>
    </citation>
    <scope>NUCLEOTIDE SEQUENCE [LARGE SCALE GENOMIC DNA]</scope>
    <source>
        <strain evidence="3">CGMCC 1.15439</strain>
    </source>
</reference>
<proteinExistence type="predicted"/>
<comment type="caution">
    <text evidence="2">The sequence shown here is derived from an EMBL/GenBank/DDBJ whole genome shotgun (WGS) entry which is preliminary data.</text>
</comment>
<evidence type="ECO:0000313" key="3">
    <source>
        <dbReference type="Proteomes" id="UP000620046"/>
    </source>
</evidence>
<gene>
    <name evidence="2" type="ORF">GCM10010981_00640</name>
</gene>
<dbReference type="Proteomes" id="UP000620046">
    <property type="component" value="Unassembled WGS sequence"/>
</dbReference>
<dbReference type="RefSeq" id="WP_188792287.1">
    <property type="nucleotide sequence ID" value="NZ_BMJA01000001.1"/>
</dbReference>
<feature type="chain" id="PRO_5046697049" evidence="1">
    <location>
        <begin position="30"/>
        <end position="167"/>
    </location>
</feature>
<evidence type="ECO:0000256" key="1">
    <source>
        <dbReference type="SAM" id="SignalP"/>
    </source>
</evidence>
<keyword evidence="1" id="KW-0732">Signal</keyword>
<feature type="signal peptide" evidence="1">
    <location>
        <begin position="1"/>
        <end position="29"/>
    </location>
</feature>
<name>A0ABQ1FJC1_9GAMM</name>
<organism evidence="2 3">
    <name type="scientific">Dyella nitratireducens</name>
    <dbReference type="NCBI Taxonomy" id="1849580"/>
    <lineage>
        <taxon>Bacteria</taxon>
        <taxon>Pseudomonadati</taxon>
        <taxon>Pseudomonadota</taxon>
        <taxon>Gammaproteobacteria</taxon>
        <taxon>Lysobacterales</taxon>
        <taxon>Rhodanobacteraceae</taxon>
        <taxon>Dyella</taxon>
    </lineage>
</organism>